<comment type="similarity">
    <text evidence="1">Belongs to the short-chain dehydrogenases/reductases (SDR) family.</text>
</comment>
<comment type="caution">
    <text evidence="3">The sequence shown here is derived from an EMBL/GenBank/DDBJ whole genome shotgun (WGS) entry which is preliminary data.</text>
</comment>
<feature type="region of interest" description="Disordered" evidence="2">
    <location>
        <begin position="64"/>
        <end position="89"/>
    </location>
</feature>
<accession>A0A9W6RMS8</accession>
<dbReference type="InterPro" id="IPR002347">
    <property type="entry name" value="SDR_fam"/>
</dbReference>
<reference evidence="3" key="1">
    <citation type="submission" date="2023-03" db="EMBL/GenBank/DDBJ databases">
        <title>Actinoallomurus iriomotensis NBRC 103681.</title>
        <authorList>
            <person name="Ichikawa N."/>
            <person name="Sato H."/>
            <person name="Tonouchi N."/>
        </authorList>
    </citation>
    <scope>NUCLEOTIDE SEQUENCE</scope>
    <source>
        <strain evidence="3">NBRC 103681</strain>
    </source>
</reference>
<dbReference type="Pfam" id="PF00106">
    <property type="entry name" value="adh_short"/>
    <property type="match status" value="1"/>
</dbReference>
<evidence type="ECO:0000256" key="2">
    <source>
        <dbReference type="SAM" id="MobiDB-lite"/>
    </source>
</evidence>
<dbReference type="Proteomes" id="UP001165135">
    <property type="component" value="Unassembled WGS sequence"/>
</dbReference>
<evidence type="ECO:0000256" key="1">
    <source>
        <dbReference type="ARBA" id="ARBA00006484"/>
    </source>
</evidence>
<proteinExistence type="inferred from homology"/>
<feature type="compositionally biased region" description="Low complexity" evidence="2">
    <location>
        <begin position="70"/>
        <end position="89"/>
    </location>
</feature>
<dbReference type="SUPFAM" id="SSF51735">
    <property type="entry name" value="NAD(P)-binding Rossmann-fold domains"/>
    <property type="match status" value="1"/>
</dbReference>
<organism evidence="3 4">
    <name type="scientific">Actinoallomurus iriomotensis</name>
    <dbReference type="NCBI Taxonomy" id="478107"/>
    <lineage>
        <taxon>Bacteria</taxon>
        <taxon>Bacillati</taxon>
        <taxon>Actinomycetota</taxon>
        <taxon>Actinomycetes</taxon>
        <taxon>Streptosporangiales</taxon>
        <taxon>Thermomonosporaceae</taxon>
        <taxon>Actinoallomurus</taxon>
    </lineage>
</organism>
<dbReference type="AlphaFoldDB" id="A0A9W6RMS8"/>
<evidence type="ECO:0000313" key="4">
    <source>
        <dbReference type="Proteomes" id="UP001165135"/>
    </source>
</evidence>
<name>A0A9W6RMS8_9ACTN</name>
<dbReference type="PRINTS" id="PR00081">
    <property type="entry name" value="GDHRDH"/>
</dbReference>
<gene>
    <name evidence="3" type="ORF">Airi01_062520</name>
</gene>
<dbReference type="InterPro" id="IPR036291">
    <property type="entry name" value="NAD(P)-bd_dom_sf"/>
</dbReference>
<dbReference type="PROSITE" id="PS00061">
    <property type="entry name" value="ADH_SHORT"/>
    <property type="match status" value="1"/>
</dbReference>
<dbReference type="Gene3D" id="3.40.50.720">
    <property type="entry name" value="NAD(P)-binding Rossmann-like Domain"/>
    <property type="match status" value="1"/>
</dbReference>
<protein>
    <submittedName>
        <fullName evidence="3">Uncharacterized protein</fullName>
    </submittedName>
</protein>
<sequence length="89" mass="9299">MNHVVHNMPPLGGTQRPLGSFGMTQDPARIESRYALPLYCASKAAVTMLTTQYAKELKEVKVNAADPGQTATTSPAASGTASPRAPSPS</sequence>
<dbReference type="InterPro" id="IPR020904">
    <property type="entry name" value="Sc_DH/Rdtase_CS"/>
</dbReference>
<dbReference type="EMBL" id="BSTJ01000008">
    <property type="protein sequence ID" value="GLY77985.1"/>
    <property type="molecule type" value="Genomic_DNA"/>
</dbReference>
<evidence type="ECO:0000313" key="3">
    <source>
        <dbReference type="EMBL" id="GLY77985.1"/>
    </source>
</evidence>
<feature type="region of interest" description="Disordered" evidence="2">
    <location>
        <begin position="1"/>
        <end position="24"/>
    </location>
</feature>